<dbReference type="InterPro" id="IPR044634">
    <property type="entry name" value="Zuotin/DnaJC2"/>
</dbReference>
<dbReference type="CDD" id="cd00167">
    <property type="entry name" value="SANT"/>
    <property type="match status" value="2"/>
</dbReference>
<dbReference type="Proteomes" id="UP000077202">
    <property type="component" value="Unassembled WGS sequence"/>
</dbReference>
<proteinExistence type="predicted"/>
<feature type="region of interest" description="Disordered" evidence="1">
    <location>
        <begin position="189"/>
        <end position="231"/>
    </location>
</feature>
<feature type="region of interest" description="Disordered" evidence="1">
    <location>
        <begin position="305"/>
        <end position="341"/>
    </location>
</feature>
<evidence type="ECO:0000259" key="3">
    <source>
        <dbReference type="PROSITE" id="PS50090"/>
    </source>
</evidence>
<reference evidence="5" key="1">
    <citation type="submission" date="2016-03" db="EMBL/GenBank/DDBJ databases">
        <title>Mechanisms controlling the formation of the plant cell surface in tip-growing cells are functionally conserved among land plants.</title>
        <authorList>
            <person name="Honkanen S."/>
            <person name="Jones V.A."/>
            <person name="Morieri G."/>
            <person name="Champion C."/>
            <person name="Hetherington A.J."/>
            <person name="Kelly S."/>
            <person name="Saint-Marcoux D."/>
            <person name="Proust H."/>
            <person name="Prescott H."/>
            <person name="Dolan L."/>
        </authorList>
    </citation>
    <scope>NUCLEOTIDE SEQUENCE [LARGE SCALE GENOMIC DNA]</scope>
    <source>
        <tissue evidence="5">Whole gametophyte</tissue>
    </source>
</reference>
<organism evidence="5 6">
    <name type="scientific">Marchantia polymorpha subsp. ruderalis</name>
    <dbReference type="NCBI Taxonomy" id="1480154"/>
    <lineage>
        <taxon>Eukaryota</taxon>
        <taxon>Viridiplantae</taxon>
        <taxon>Streptophyta</taxon>
        <taxon>Embryophyta</taxon>
        <taxon>Marchantiophyta</taxon>
        <taxon>Marchantiopsida</taxon>
        <taxon>Marchantiidae</taxon>
        <taxon>Marchantiales</taxon>
        <taxon>Marchantiaceae</taxon>
        <taxon>Marchantia</taxon>
    </lineage>
</organism>
<feature type="compositionally biased region" description="Basic and acidic residues" evidence="1">
    <location>
        <begin position="221"/>
        <end position="231"/>
    </location>
</feature>
<dbReference type="GO" id="GO:0030544">
    <property type="term" value="F:Hsp70 protein binding"/>
    <property type="evidence" value="ECO:0007669"/>
    <property type="project" value="InterPro"/>
</dbReference>
<evidence type="ECO:0000259" key="4">
    <source>
        <dbReference type="PROSITE" id="PS51293"/>
    </source>
</evidence>
<dbReference type="InterPro" id="IPR017884">
    <property type="entry name" value="SANT_dom"/>
</dbReference>
<dbReference type="PROSITE" id="PS50090">
    <property type="entry name" value="MYB_LIKE"/>
    <property type="match status" value="1"/>
</dbReference>
<dbReference type="FunFam" id="1.10.10.60:FF:000416">
    <property type="entry name" value="Myb family transcription factor"/>
    <property type="match status" value="1"/>
</dbReference>
<feature type="domain" description="Myb-like" evidence="3">
    <location>
        <begin position="337"/>
        <end position="386"/>
    </location>
</feature>
<keyword evidence="6" id="KW-1185">Reference proteome</keyword>
<dbReference type="AlphaFoldDB" id="A0A176WA73"/>
<evidence type="ECO:0000313" key="5">
    <source>
        <dbReference type="EMBL" id="OAE29275.1"/>
    </source>
</evidence>
<evidence type="ECO:0000313" key="6">
    <source>
        <dbReference type="Proteomes" id="UP000077202"/>
    </source>
</evidence>
<dbReference type="Pfam" id="PF00249">
    <property type="entry name" value="Myb_DNA-binding"/>
    <property type="match status" value="1"/>
</dbReference>
<dbReference type="Pfam" id="PF23082">
    <property type="entry name" value="Myb_DNA-binding_2"/>
    <property type="match status" value="1"/>
</dbReference>
<evidence type="ECO:0000256" key="2">
    <source>
        <dbReference type="SAM" id="Phobius"/>
    </source>
</evidence>
<feature type="transmembrane region" description="Helical" evidence="2">
    <location>
        <begin position="96"/>
        <end position="116"/>
    </location>
</feature>
<sequence>MSGPRRRPVRESWFVWGPATGHVHESASRQAKSRKVEGEDEGTVGPLLPSDLYFVAMPFCFLLTDVSRFGFVEFLHETLKSGPASSHSEERHVNKVQVGICCSIGVALLGFGWTLIAPLQFISMWLGLSMIVGPLAPLSLTGGDCRVGEGEPIPPVEVSEELPEAANSRADFKYAPRKGAFEVSRDAKTVKDVEETVGGNGPRPSGAPKGETANTNNSRKGATEADDKEFTHEEVEWLRKLLIKHPRGTMKRWEVIAEAMGGKHSADNVVKMAKALGERKFTDQDSYTKFLSQRKGSDVAIASPLSQRYEGENGTDLQDDNGAVGEITANEPDGSGKGLWSDREDKALVTALKTFSKDTVMRWDKVASAIPGKTKAQCLKRFSELRRNFRSSKADGEVE</sequence>
<dbReference type="InterPro" id="IPR001005">
    <property type="entry name" value="SANT/Myb"/>
</dbReference>
<dbReference type="PANTHER" id="PTHR43999">
    <property type="entry name" value="DNAJ HOMOLOG SUBFAMILY C MEMBER 2"/>
    <property type="match status" value="1"/>
</dbReference>
<name>A0A176WA73_MARPO</name>
<dbReference type="GO" id="GO:0043022">
    <property type="term" value="F:ribosome binding"/>
    <property type="evidence" value="ECO:0007669"/>
    <property type="project" value="InterPro"/>
</dbReference>
<keyword evidence="2" id="KW-0472">Membrane</keyword>
<dbReference type="GO" id="GO:0006450">
    <property type="term" value="P:regulation of translational fidelity"/>
    <property type="evidence" value="ECO:0007669"/>
    <property type="project" value="InterPro"/>
</dbReference>
<dbReference type="GO" id="GO:0005829">
    <property type="term" value="C:cytosol"/>
    <property type="evidence" value="ECO:0007669"/>
    <property type="project" value="TreeGrafter"/>
</dbReference>
<dbReference type="EMBL" id="LVLJ01001475">
    <property type="protein sequence ID" value="OAE29275.1"/>
    <property type="molecule type" value="Genomic_DNA"/>
</dbReference>
<dbReference type="InterPro" id="IPR009057">
    <property type="entry name" value="Homeodomain-like_sf"/>
</dbReference>
<accession>A0A176WA73</accession>
<dbReference type="PANTHER" id="PTHR43999:SF3">
    <property type="entry name" value="TRANSCRIPTION FACTOR MAMYB"/>
    <property type="match status" value="1"/>
</dbReference>
<comment type="caution">
    <text evidence="5">The sequence shown here is derived from an EMBL/GenBank/DDBJ whole genome shotgun (WGS) entry which is preliminary data.</text>
</comment>
<gene>
    <name evidence="5" type="ORF">AXG93_3102s1010</name>
</gene>
<keyword evidence="2" id="KW-1133">Transmembrane helix</keyword>
<dbReference type="Gene3D" id="1.10.10.60">
    <property type="entry name" value="Homeodomain-like"/>
    <property type="match status" value="2"/>
</dbReference>
<feature type="domain" description="SANT" evidence="4">
    <location>
        <begin position="335"/>
        <end position="390"/>
    </location>
</feature>
<dbReference type="SMART" id="SM00717">
    <property type="entry name" value="SANT"/>
    <property type="match status" value="2"/>
</dbReference>
<dbReference type="PROSITE" id="PS51293">
    <property type="entry name" value="SANT"/>
    <property type="match status" value="1"/>
</dbReference>
<evidence type="ECO:0008006" key="7">
    <source>
        <dbReference type="Google" id="ProtNLM"/>
    </source>
</evidence>
<protein>
    <recommendedName>
        <fullName evidence="7">Myb-like domain-containing protein</fullName>
    </recommendedName>
</protein>
<keyword evidence="2" id="KW-0812">Transmembrane</keyword>
<dbReference type="GO" id="GO:0051083">
    <property type="term" value="P:'de novo' cotranslational protein folding"/>
    <property type="evidence" value="ECO:0007669"/>
    <property type="project" value="InterPro"/>
</dbReference>
<evidence type="ECO:0000256" key="1">
    <source>
        <dbReference type="SAM" id="MobiDB-lite"/>
    </source>
</evidence>
<dbReference type="SUPFAM" id="SSF46689">
    <property type="entry name" value="Homeodomain-like"/>
    <property type="match status" value="2"/>
</dbReference>